<evidence type="ECO:0008006" key="4">
    <source>
        <dbReference type="Google" id="ProtNLM"/>
    </source>
</evidence>
<name>A0A168PHB6_9BACL</name>
<sequence length="154" mass="17528">MGVHIVGIFAIVLILLPNIIFAFLPPKHVPSNLRNTHIFITVLEQVGRFTCLTLPIVFGITIAEQNMNFIVVLLGVCIVLYYSCWIRFYIKGRAYDQLFKPLGFIPVPMAVFPALYFIMMGVWLESLIFLIPAVLFSIGHLVASWNQYRQINPS</sequence>
<feature type="transmembrane region" description="Helical" evidence="1">
    <location>
        <begin position="6"/>
        <end position="25"/>
    </location>
</feature>
<accession>A0A168PHB6</accession>
<gene>
    <name evidence="2" type="ORF">PBAT_08770</name>
</gene>
<feature type="transmembrane region" description="Helical" evidence="1">
    <location>
        <begin position="102"/>
        <end position="123"/>
    </location>
</feature>
<dbReference type="Proteomes" id="UP000077355">
    <property type="component" value="Unassembled WGS sequence"/>
</dbReference>
<feature type="transmembrane region" description="Helical" evidence="1">
    <location>
        <begin position="129"/>
        <end position="148"/>
    </location>
</feature>
<evidence type="ECO:0000313" key="3">
    <source>
        <dbReference type="Proteomes" id="UP000077355"/>
    </source>
</evidence>
<dbReference type="OrthoDB" id="53505at2"/>
<evidence type="ECO:0000313" key="2">
    <source>
        <dbReference type="EMBL" id="OAB46759.1"/>
    </source>
</evidence>
<organism evidence="2 3">
    <name type="scientific">Paenibacillus antarcticus</name>
    <dbReference type="NCBI Taxonomy" id="253703"/>
    <lineage>
        <taxon>Bacteria</taxon>
        <taxon>Bacillati</taxon>
        <taxon>Bacillota</taxon>
        <taxon>Bacilli</taxon>
        <taxon>Bacillales</taxon>
        <taxon>Paenibacillaceae</taxon>
        <taxon>Paenibacillus</taxon>
    </lineage>
</organism>
<keyword evidence="1" id="KW-0812">Transmembrane</keyword>
<keyword evidence="3" id="KW-1185">Reference proteome</keyword>
<keyword evidence="1" id="KW-0472">Membrane</keyword>
<evidence type="ECO:0000256" key="1">
    <source>
        <dbReference type="SAM" id="Phobius"/>
    </source>
</evidence>
<reference evidence="2 3" key="1">
    <citation type="submission" date="2016-03" db="EMBL/GenBank/DDBJ databases">
        <title>Draft genome sequence of Paenibacillus antarcticus CECT 5836.</title>
        <authorList>
            <person name="Shin S.-K."/>
            <person name="Yi H."/>
        </authorList>
    </citation>
    <scope>NUCLEOTIDE SEQUENCE [LARGE SCALE GENOMIC DNA]</scope>
    <source>
        <strain evidence="2 3">CECT 5836</strain>
    </source>
</reference>
<dbReference type="AlphaFoldDB" id="A0A168PHB6"/>
<feature type="transmembrane region" description="Helical" evidence="1">
    <location>
        <begin position="69"/>
        <end position="90"/>
    </location>
</feature>
<dbReference type="RefSeq" id="WP_068648614.1">
    <property type="nucleotide sequence ID" value="NZ_CP043611.1"/>
</dbReference>
<protein>
    <recommendedName>
        <fullName evidence="4">Transporter</fullName>
    </recommendedName>
</protein>
<comment type="caution">
    <text evidence="2">The sequence shown here is derived from an EMBL/GenBank/DDBJ whole genome shotgun (WGS) entry which is preliminary data.</text>
</comment>
<proteinExistence type="predicted"/>
<keyword evidence="1" id="KW-1133">Transmembrane helix</keyword>
<dbReference type="EMBL" id="LVJI01000014">
    <property type="protein sequence ID" value="OAB46759.1"/>
    <property type="molecule type" value="Genomic_DNA"/>
</dbReference>